<evidence type="ECO:0000313" key="2">
    <source>
        <dbReference type="Proteomes" id="UP000054549"/>
    </source>
</evidence>
<protein>
    <submittedName>
        <fullName evidence="1">Uncharacterized protein</fullName>
    </submittedName>
</protein>
<reference evidence="1 2" key="1">
    <citation type="submission" date="2014-04" db="EMBL/GenBank/DDBJ databases">
        <title>Evolutionary Origins and Diversification of the Mycorrhizal Mutualists.</title>
        <authorList>
            <consortium name="DOE Joint Genome Institute"/>
            <consortium name="Mycorrhizal Genomics Consortium"/>
            <person name="Kohler A."/>
            <person name="Kuo A."/>
            <person name="Nagy L.G."/>
            <person name="Floudas D."/>
            <person name="Copeland A."/>
            <person name="Barry K.W."/>
            <person name="Cichocki N."/>
            <person name="Veneault-Fourrey C."/>
            <person name="LaButti K."/>
            <person name="Lindquist E.A."/>
            <person name="Lipzen A."/>
            <person name="Lundell T."/>
            <person name="Morin E."/>
            <person name="Murat C."/>
            <person name="Riley R."/>
            <person name="Ohm R."/>
            <person name="Sun H."/>
            <person name="Tunlid A."/>
            <person name="Henrissat B."/>
            <person name="Grigoriev I.V."/>
            <person name="Hibbett D.S."/>
            <person name="Martin F."/>
        </authorList>
    </citation>
    <scope>NUCLEOTIDE SEQUENCE [LARGE SCALE GENOMIC DNA]</scope>
    <source>
        <strain evidence="1 2">Koide BX008</strain>
    </source>
</reference>
<name>A0A0C2WG62_AMAMK</name>
<dbReference type="InParanoid" id="A0A0C2WG62"/>
<dbReference type="OrthoDB" id="3230070at2759"/>
<evidence type="ECO:0000313" key="1">
    <source>
        <dbReference type="EMBL" id="KIL55068.1"/>
    </source>
</evidence>
<proteinExistence type="predicted"/>
<keyword evidence="2" id="KW-1185">Reference proteome</keyword>
<dbReference type="HOGENOM" id="CLU_052829_0_0_1"/>
<gene>
    <name evidence="1" type="ORF">M378DRAFT_18276</name>
</gene>
<dbReference type="EMBL" id="KN818572">
    <property type="protein sequence ID" value="KIL55068.1"/>
    <property type="molecule type" value="Genomic_DNA"/>
</dbReference>
<sequence length="427" mass="48486">MIRFCLYVRPSPSPLQNPCHYPQGTLYPCSSLPLLELLSHTQSVYEPSPYDSVPPGLRARDLFRDRIKRLHIPPKGDDIDAWIIEVSRVLDPVIQSPGFLVLASPPPDVRKGTGAYSVQVLPVTDEPPHSTHPHTSNHHELTMIGLVDACERITLTRGHQFLLARNLAALITITSPSLGRNRHYARTFDRLLKGWFMEDPSNTITLGWYPKEYNPEALENLPNWTRAARVTTGSPPASPSAATHLRIAKATMNKYIRIRNARRKLGKHFPSLGLGPSSKQAKPHLRFINFSRNNPRLLARLTRALTAHAPIGRYYLHRPWHNRHIWCRCPGEYVQTVNHVLDDCTLYARHWEGWYLIPLEKEAPLKALVSFLRSNPTSFTFVDAPMLKTDPLDLLLRTVTYSLRSLQLNDPPGVLSRIGSFKLFTKS</sequence>
<dbReference type="AlphaFoldDB" id="A0A0C2WG62"/>
<accession>A0A0C2WG62</accession>
<dbReference type="Proteomes" id="UP000054549">
    <property type="component" value="Unassembled WGS sequence"/>
</dbReference>
<organism evidence="1 2">
    <name type="scientific">Amanita muscaria (strain Koide BX008)</name>
    <dbReference type="NCBI Taxonomy" id="946122"/>
    <lineage>
        <taxon>Eukaryota</taxon>
        <taxon>Fungi</taxon>
        <taxon>Dikarya</taxon>
        <taxon>Basidiomycota</taxon>
        <taxon>Agaricomycotina</taxon>
        <taxon>Agaricomycetes</taxon>
        <taxon>Agaricomycetidae</taxon>
        <taxon>Agaricales</taxon>
        <taxon>Pluteineae</taxon>
        <taxon>Amanitaceae</taxon>
        <taxon>Amanita</taxon>
    </lineage>
</organism>